<dbReference type="PANTHER" id="PTHR11403">
    <property type="entry name" value="CYTOCHROME C OXIDASE SUBUNIT III"/>
    <property type="match status" value="1"/>
</dbReference>
<dbReference type="GO" id="GO:0005886">
    <property type="term" value="C:plasma membrane"/>
    <property type="evidence" value="ECO:0007669"/>
    <property type="project" value="UniProtKB-SubCell"/>
</dbReference>
<organism evidence="9 10">
    <name type="scientific">Alkalilimnicola ehrlichii (strain ATCC BAA-1101 / DSM 17681 / MLHE-1)</name>
    <dbReference type="NCBI Taxonomy" id="187272"/>
    <lineage>
        <taxon>Bacteria</taxon>
        <taxon>Pseudomonadati</taxon>
        <taxon>Pseudomonadota</taxon>
        <taxon>Gammaproteobacteria</taxon>
        <taxon>Chromatiales</taxon>
        <taxon>Ectothiorhodospiraceae</taxon>
        <taxon>Alkalilimnicola</taxon>
    </lineage>
</organism>
<dbReference type="Gene3D" id="1.20.120.80">
    <property type="entry name" value="Cytochrome c oxidase, subunit III, four-helix bundle"/>
    <property type="match status" value="1"/>
</dbReference>
<evidence type="ECO:0000256" key="6">
    <source>
        <dbReference type="RuleBase" id="RU003376"/>
    </source>
</evidence>
<keyword evidence="5 7" id="KW-0472">Membrane</keyword>
<dbReference type="Pfam" id="PF00510">
    <property type="entry name" value="COX3"/>
    <property type="match status" value="1"/>
</dbReference>
<dbReference type="InterPro" id="IPR013833">
    <property type="entry name" value="Cyt_c_oxidase_su3_a-hlx"/>
</dbReference>
<evidence type="ECO:0000313" key="10">
    <source>
        <dbReference type="Proteomes" id="UP000001962"/>
    </source>
</evidence>
<evidence type="ECO:0000256" key="4">
    <source>
        <dbReference type="ARBA" id="ARBA00022989"/>
    </source>
</evidence>
<name>Q0A6S9_ALKEH</name>
<evidence type="ECO:0000259" key="8">
    <source>
        <dbReference type="PROSITE" id="PS50253"/>
    </source>
</evidence>
<dbReference type="AlphaFoldDB" id="Q0A6S9"/>
<comment type="subcellular location">
    <subcellularLocation>
        <location evidence="6">Cell membrane</location>
        <topology evidence="6">Multi-pass membrane protein</topology>
    </subcellularLocation>
    <subcellularLocation>
        <location evidence="1">Membrane</location>
        <topology evidence="1">Multi-pass membrane protein</topology>
    </subcellularLocation>
</comment>
<dbReference type="GO" id="GO:0004129">
    <property type="term" value="F:cytochrome-c oxidase activity"/>
    <property type="evidence" value="ECO:0007669"/>
    <property type="project" value="InterPro"/>
</dbReference>
<dbReference type="Proteomes" id="UP000001962">
    <property type="component" value="Chromosome"/>
</dbReference>
<dbReference type="InterPro" id="IPR024791">
    <property type="entry name" value="Cyt_c/ubiquinol_Oxase_su3"/>
</dbReference>
<evidence type="ECO:0000256" key="3">
    <source>
        <dbReference type="ARBA" id="ARBA00022692"/>
    </source>
</evidence>
<proteinExistence type="inferred from homology"/>
<comment type="similarity">
    <text evidence="2 6">Belongs to the cytochrome c oxidase subunit 3 family.</text>
</comment>
<feature type="transmembrane region" description="Helical" evidence="7">
    <location>
        <begin position="73"/>
        <end position="93"/>
    </location>
</feature>
<dbReference type="GO" id="GO:0019646">
    <property type="term" value="P:aerobic electron transport chain"/>
    <property type="evidence" value="ECO:0007669"/>
    <property type="project" value="InterPro"/>
</dbReference>
<dbReference type="SUPFAM" id="SSF81452">
    <property type="entry name" value="Cytochrome c oxidase subunit III-like"/>
    <property type="match status" value="1"/>
</dbReference>
<keyword evidence="10" id="KW-1185">Reference proteome</keyword>
<feature type="domain" description="Heme-copper oxidase subunit III family profile" evidence="8">
    <location>
        <begin position="32"/>
        <end position="198"/>
    </location>
</feature>
<feature type="transmembrane region" description="Helical" evidence="7">
    <location>
        <begin position="142"/>
        <end position="166"/>
    </location>
</feature>
<feature type="transmembrane region" description="Helical" evidence="7">
    <location>
        <begin position="31"/>
        <end position="53"/>
    </location>
</feature>
<sequence>MRPGGGTDNGGAPLVCNPGWGPLAGLPGNPLMWVLILSEVVVFAAFFAAFAWARAGEPEVFEASRQLLNPLLGGLNTLILLTSGLFAALALEAVAVGGVRRCRQWLLAAMVLGLVFAVIKVVEYADKLGAGLTPESNTFFTFYYLLTGFHFAHVVFGLVLLALVVWRPRMTHVETGTAFWHMVDLVWVLLYPLIYLLR</sequence>
<accession>Q0A6S9</accession>
<dbReference type="PANTHER" id="PTHR11403:SF6">
    <property type="entry name" value="NITRIC OXIDE REDUCTASE SUBUNIT E"/>
    <property type="match status" value="1"/>
</dbReference>
<evidence type="ECO:0000256" key="7">
    <source>
        <dbReference type="SAM" id="Phobius"/>
    </source>
</evidence>
<dbReference type="RefSeq" id="WP_011629852.1">
    <property type="nucleotide sequence ID" value="NC_008340.1"/>
</dbReference>
<reference evidence="10" key="1">
    <citation type="submission" date="2006-08" db="EMBL/GenBank/DDBJ databases">
        <title>Complete sequence of Alkalilimnicola ehrilichei MLHE-1.</title>
        <authorList>
            <person name="Copeland A."/>
            <person name="Lucas S."/>
            <person name="Lapidus A."/>
            <person name="Barry K."/>
            <person name="Detter J.C."/>
            <person name="Glavina del Rio T."/>
            <person name="Hammon N."/>
            <person name="Israni S."/>
            <person name="Dalin E."/>
            <person name="Tice H."/>
            <person name="Pitluck S."/>
            <person name="Sims D."/>
            <person name="Brettin T."/>
            <person name="Bruce D."/>
            <person name="Han C."/>
            <person name="Tapia R."/>
            <person name="Gilna P."/>
            <person name="Schmutz J."/>
            <person name="Larimer F."/>
            <person name="Land M."/>
            <person name="Hauser L."/>
            <person name="Kyrpides N."/>
            <person name="Mikhailova N."/>
            <person name="Oremland R.S."/>
            <person name="Hoeft S.E."/>
            <person name="Switzer-Blum J."/>
            <person name="Kulp T."/>
            <person name="King G."/>
            <person name="Tabita R."/>
            <person name="Witte B."/>
            <person name="Santini J.M."/>
            <person name="Basu P."/>
            <person name="Hollibaugh J.T."/>
            <person name="Xie G."/>
            <person name="Stolz J.F."/>
            <person name="Richardson P."/>
        </authorList>
    </citation>
    <scope>NUCLEOTIDE SEQUENCE [LARGE SCALE GENOMIC DNA]</scope>
    <source>
        <strain evidence="10">ATCC BAA-1101 / DSM 17681 / MLHE-1</strain>
    </source>
</reference>
<evidence type="ECO:0000256" key="5">
    <source>
        <dbReference type="ARBA" id="ARBA00023136"/>
    </source>
</evidence>
<dbReference type="InterPro" id="IPR000298">
    <property type="entry name" value="Cyt_c_oxidase-like_su3"/>
</dbReference>
<keyword evidence="4 7" id="KW-1133">Transmembrane helix</keyword>
<evidence type="ECO:0000256" key="2">
    <source>
        <dbReference type="ARBA" id="ARBA00010581"/>
    </source>
</evidence>
<gene>
    <name evidence="9" type="ordered locus">Mlg_2116</name>
</gene>
<dbReference type="KEGG" id="aeh:Mlg_2116"/>
<evidence type="ECO:0000313" key="9">
    <source>
        <dbReference type="EMBL" id="ABI57458.1"/>
    </source>
</evidence>
<evidence type="ECO:0000256" key="1">
    <source>
        <dbReference type="ARBA" id="ARBA00004141"/>
    </source>
</evidence>
<protein>
    <submittedName>
        <fullName evidence="9">Cytochrome c oxidase, subunit III</fullName>
    </submittedName>
</protein>
<dbReference type="InterPro" id="IPR035973">
    <property type="entry name" value="Cyt_c_oxidase_su3-like_sf"/>
</dbReference>
<keyword evidence="3 6" id="KW-0812">Transmembrane</keyword>
<dbReference type="EMBL" id="CP000453">
    <property type="protein sequence ID" value="ABI57458.1"/>
    <property type="molecule type" value="Genomic_DNA"/>
</dbReference>
<dbReference type="HOGENOM" id="CLU_044071_2_0_6"/>
<feature type="transmembrane region" description="Helical" evidence="7">
    <location>
        <begin position="105"/>
        <end position="122"/>
    </location>
</feature>
<dbReference type="eggNOG" id="COG1845">
    <property type="taxonomic scope" value="Bacteria"/>
</dbReference>
<feature type="transmembrane region" description="Helical" evidence="7">
    <location>
        <begin position="178"/>
        <end position="197"/>
    </location>
</feature>
<dbReference type="PROSITE" id="PS50253">
    <property type="entry name" value="COX3"/>
    <property type="match status" value="1"/>
</dbReference>